<evidence type="ECO:0000313" key="16">
    <source>
        <dbReference type="EMBL" id="CZR53201.1"/>
    </source>
</evidence>
<dbReference type="GO" id="GO:0035267">
    <property type="term" value="C:NuA4 histone acetyltransferase complex"/>
    <property type="evidence" value="ECO:0007669"/>
    <property type="project" value="TreeGrafter"/>
</dbReference>
<feature type="compositionally biased region" description="Polar residues" evidence="13">
    <location>
        <begin position="455"/>
        <end position="466"/>
    </location>
</feature>
<feature type="region of interest" description="Disordered" evidence="13">
    <location>
        <begin position="385"/>
        <end position="412"/>
    </location>
</feature>
<organism evidence="16 17">
    <name type="scientific">Phialocephala subalpina</name>
    <dbReference type="NCBI Taxonomy" id="576137"/>
    <lineage>
        <taxon>Eukaryota</taxon>
        <taxon>Fungi</taxon>
        <taxon>Dikarya</taxon>
        <taxon>Ascomycota</taxon>
        <taxon>Pezizomycotina</taxon>
        <taxon>Leotiomycetes</taxon>
        <taxon>Helotiales</taxon>
        <taxon>Mollisiaceae</taxon>
        <taxon>Phialocephala</taxon>
        <taxon>Phialocephala fortinii species complex</taxon>
    </lineage>
</organism>
<feature type="region of interest" description="Disordered" evidence="13">
    <location>
        <begin position="151"/>
        <end position="194"/>
    </location>
</feature>
<sequence>MAPSRSAQATSPYAKDEKVLCFHHEMLYEAKILDVRPTDVDKVEWQYKIHYKGWKNTSSFLGELDKRSASRCIYCIEQTILLLLPSLVSSGIRKSGAMNRRSVKKEKKEEANHVMTSRWDDWVPQDRVRKFTDENKELAAQLHNQMKMLQNKAPKSITKGKTGRANGSDFSSARGSEERHASAAAQSSRGPRRHRDYDLENAIKTLQPFGEPLYNIVIYQTLRSSKYCFKVLMSCTTYFRTTSPTSNMAPEPTVPSEHLAEIKDDDSDITVEENWAAIGAEQLRKRDAPHGRTMGISSMLLMEKQPQVAQYQPKQQNFFRGMGEPSSQSLLTPFAPSLHNIPSALPSDLSQHNSKRDAVMASESDSELSSLDENSFEGFEFEQSPAQLPVDDPQEEPAIQTPKKRTRPVAASNESTIHDDLTDFAAIKARKLAPKKKETTPPKSNGFTRRGRSAITGSPPSPTATSLIKQTGRLALVLENINQYADDNRNNYMKPSKRNHWSNPGTALYDVQKMLMSDECLAPDNLLRRPPPDFNYITADGLVPAPQYDWAAKSRENHRKITTGHPKAAAHVKAGTNTRENQFYYSFLPKDHNIPLAGLERKGPTDSEVRDLQNMVPCLRKDQNLTNIQSQEESFHARPSVHLPIPDHIKAILVDDWENVTKNQQLVPLPAEHSVDSILNDYLAYESPKRQPGTHQADLLLEVVAGLKEYFEKCLGRILLYRFERQQYHEVREGWASSGKNAVTAYGAEHFCRLLVSLPELLAQTNMDQQSCNRLCEELTKLTIWLGRNAKLYFVNEYETPGPSYIEKARAG</sequence>
<evidence type="ECO:0000256" key="10">
    <source>
        <dbReference type="ARBA" id="ARBA00023242"/>
    </source>
</evidence>
<comment type="function">
    <text evidence="11">Involved in deacetylation of histones, chromatin assembly and chromosome segregation. May act as a transcriptional oscillator, directing histone deacetylases to specific chromosomal domains. Component of the NuA4 histone acetyltransferase complex which is involved in transcriptional activation of selected genes principally by acetylation of nucleosomal histone H4 and H2A. The NuA4 complex is also involved in DNA repair.</text>
</comment>
<comment type="subcellular location">
    <subcellularLocation>
        <location evidence="1">Nucleus</location>
    </subcellularLocation>
</comment>
<dbReference type="PROSITE" id="PS51640">
    <property type="entry name" value="MRG"/>
    <property type="match status" value="1"/>
</dbReference>
<proteinExistence type="inferred from homology"/>
<keyword evidence="8" id="KW-0804">Transcription</keyword>
<feature type="domain" description="MRG" evidence="14">
    <location>
        <begin position="629"/>
        <end position="799"/>
    </location>
</feature>
<feature type="region of interest" description="Disordered" evidence="13">
    <location>
        <begin position="434"/>
        <end position="466"/>
    </location>
</feature>
<protein>
    <recommendedName>
        <fullName evidence="4">Chromatin modification-related protein EAF3</fullName>
    </recommendedName>
    <alternativeName>
        <fullName evidence="12">Chromatin modification-related protein eaf3</fullName>
    </alternativeName>
</protein>
<dbReference type="GO" id="GO:0006281">
    <property type="term" value="P:DNA repair"/>
    <property type="evidence" value="ECO:0007669"/>
    <property type="project" value="UniProtKB-KW"/>
</dbReference>
<evidence type="ECO:0000256" key="2">
    <source>
        <dbReference type="ARBA" id="ARBA00009093"/>
    </source>
</evidence>
<evidence type="ECO:0000256" key="8">
    <source>
        <dbReference type="ARBA" id="ARBA00023163"/>
    </source>
</evidence>
<dbReference type="InterPro" id="IPR053820">
    <property type="entry name" value="MSL3_chromo-like"/>
</dbReference>
<keyword evidence="9" id="KW-0234">DNA repair</keyword>
<evidence type="ECO:0000256" key="6">
    <source>
        <dbReference type="ARBA" id="ARBA00022853"/>
    </source>
</evidence>
<dbReference type="SUPFAM" id="SSF54160">
    <property type="entry name" value="Chromo domain-like"/>
    <property type="match status" value="2"/>
</dbReference>
<keyword evidence="6" id="KW-0156">Chromatin regulator</keyword>
<dbReference type="InterPro" id="IPR008676">
    <property type="entry name" value="MRG"/>
</dbReference>
<accession>A0A1L7WK99</accession>
<dbReference type="GO" id="GO:0006355">
    <property type="term" value="P:regulation of DNA-templated transcription"/>
    <property type="evidence" value="ECO:0007669"/>
    <property type="project" value="InterPro"/>
</dbReference>
<dbReference type="PANTHER" id="PTHR10880">
    <property type="entry name" value="MORTALITY FACTOR 4-LIKE PROTEIN"/>
    <property type="match status" value="1"/>
</dbReference>
<evidence type="ECO:0000256" key="7">
    <source>
        <dbReference type="ARBA" id="ARBA00023015"/>
    </source>
</evidence>
<dbReference type="Proteomes" id="UP000184330">
    <property type="component" value="Unassembled WGS sequence"/>
</dbReference>
<dbReference type="EMBL" id="FJOG01000003">
    <property type="protein sequence ID" value="CZR53201.1"/>
    <property type="molecule type" value="Genomic_DNA"/>
</dbReference>
<evidence type="ECO:0000256" key="9">
    <source>
        <dbReference type="ARBA" id="ARBA00023204"/>
    </source>
</evidence>
<evidence type="ECO:0000256" key="5">
    <source>
        <dbReference type="ARBA" id="ARBA00022763"/>
    </source>
</evidence>
<evidence type="ECO:0000256" key="3">
    <source>
        <dbReference type="ARBA" id="ARBA00011353"/>
    </source>
</evidence>
<feature type="region of interest" description="Disordered" evidence="13">
    <location>
        <begin position="342"/>
        <end position="373"/>
    </location>
</feature>
<evidence type="ECO:0000256" key="11">
    <source>
        <dbReference type="ARBA" id="ARBA00057322"/>
    </source>
</evidence>
<evidence type="ECO:0000256" key="12">
    <source>
        <dbReference type="ARBA" id="ARBA00072864"/>
    </source>
</evidence>
<feature type="domain" description="MSL3 chromodomain-like" evidence="15">
    <location>
        <begin position="13"/>
        <end position="57"/>
    </location>
</feature>
<gene>
    <name evidence="16" type="ORF">PAC_03079</name>
</gene>
<reference evidence="16 17" key="1">
    <citation type="submission" date="2016-03" db="EMBL/GenBank/DDBJ databases">
        <authorList>
            <person name="Ploux O."/>
        </authorList>
    </citation>
    <scope>NUCLEOTIDE SEQUENCE [LARGE SCALE GENOMIC DNA]</scope>
    <source>
        <strain evidence="16 17">UAMH 11012</strain>
    </source>
</reference>
<dbReference type="FunFam" id="1.10.274.30:FF:000004">
    <property type="entry name" value="Putative Chromatin modification-related protein eaf3"/>
    <property type="match status" value="1"/>
</dbReference>
<dbReference type="AlphaFoldDB" id="A0A1L7WK99"/>
<dbReference type="STRING" id="576137.A0A1L7WK99"/>
<evidence type="ECO:0000256" key="4">
    <source>
        <dbReference type="ARBA" id="ARBA00018505"/>
    </source>
</evidence>
<dbReference type="Gene3D" id="2.30.30.140">
    <property type="match status" value="1"/>
</dbReference>
<dbReference type="Pfam" id="PF22732">
    <property type="entry name" value="MSL3_chromo-like"/>
    <property type="match status" value="1"/>
</dbReference>
<evidence type="ECO:0000313" key="17">
    <source>
        <dbReference type="Proteomes" id="UP000184330"/>
    </source>
</evidence>
<dbReference type="GO" id="GO:0032221">
    <property type="term" value="C:Rpd3S complex"/>
    <property type="evidence" value="ECO:0007669"/>
    <property type="project" value="TreeGrafter"/>
</dbReference>
<keyword evidence="17" id="KW-1185">Reference proteome</keyword>
<dbReference type="InterPro" id="IPR038217">
    <property type="entry name" value="MRG_C_sf"/>
</dbReference>
<dbReference type="OrthoDB" id="124855at2759"/>
<evidence type="ECO:0000256" key="1">
    <source>
        <dbReference type="ARBA" id="ARBA00004123"/>
    </source>
</evidence>
<comment type="subunit">
    <text evidence="3">Component of the NuA4 histone acetyltransferase complex.</text>
</comment>
<keyword evidence="10" id="KW-0539">Nucleus</keyword>
<keyword evidence="7" id="KW-0805">Transcription regulation</keyword>
<comment type="similarity">
    <text evidence="2">Belongs to the MRG family.</text>
</comment>
<evidence type="ECO:0000259" key="14">
    <source>
        <dbReference type="Pfam" id="PF05712"/>
    </source>
</evidence>
<dbReference type="InterPro" id="IPR016197">
    <property type="entry name" value="Chromo-like_dom_sf"/>
</dbReference>
<dbReference type="Pfam" id="PF05712">
    <property type="entry name" value="MRG"/>
    <property type="match status" value="1"/>
</dbReference>
<name>A0A1L7WK99_9HELO</name>
<dbReference type="Gene3D" id="1.10.274.30">
    <property type="entry name" value="MRG domain"/>
    <property type="match status" value="1"/>
</dbReference>
<evidence type="ECO:0000259" key="15">
    <source>
        <dbReference type="Pfam" id="PF22732"/>
    </source>
</evidence>
<dbReference type="InterPro" id="IPR026541">
    <property type="entry name" value="MRG_dom"/>
</dbReference>
<keyword evidence="5" id="KW-0227">DNA damage</keyword>
<dbReference type="PANTHER" id="PTHR10880:SF15">
    <property type="entry name" value="MSL COMPLEX SUBUNIT 3"/>
    <property type="match status" value="1"/>
</dbReference>
<dbReference type="GO" id="GO:0006325">
    <property type="term" value="P:chromatin organization"/>
    <property type="evidence" value="ECO:0007669"/>
    <property type="project" value="UniProtKB-KW"/>
</dbReference>
<evidence type="ECO:0000256" key="13">
    <source>
        <dbReference type="SAM" id="MobiDB-lite"/>
    </source>
</evidence>